<evidence type="ECO:0000313" key="2">
    <source>
        <dbReference type="EMBL" id="MCD3193783.1"/>
    </source>
</evidence>
<protein>
    <submittedName>
        <fullName evidence="2">PilN domain-containing protein</fullName>
    </submittedName>
</protein>
<reference evidence="2" key="1">
    <citation type="submission" date="2020-02" db="EMBL/GenBank/DDBJ databases">
        <authorList>
            <person name="Fillo S."/>
            <person name="Giordani F."/>
            <person name="Tonon E."/>
            <person name="Drigo I."/>
            <person name="Anselmo A."/>
            <person name="Fortunato A."/>
            <person name="Bano L."/>
            <person name="Lista F."/>
        </authorList>
    </citation>
    <scope>NUCLEOTIDE SEQUENCE</scope>
    <source>
        <strain evidence="2">IZSVe-TV_9877_3_12</strain>
    </source>
</reference>
<keyword evidence="1" id="KW-1133">Transmembrane helix</keyword>
<accession>A0A9Q3YZZ3</accession>
<feature type="transmembrane region" description="Helical" evidence="1">
    <location>
        <begin position="64"/>
        <end position="84"/>
    </location>
</feature>
<dbReference type="InterPro" id="IPR007813">
    <property type="entry name" value="PilN"/>
</dbReference>
<proteinExistence type="predicted"/>
<keyword evidence="1" id="KW-0472">Membrane</keyword>
<keyword evidence="1" id="KW-0812">Transmembrane</keyword>
<evidence type="ECO:0000256" key="1">
    <source>
        <dbReference type="SAM" id="Phobius"/>
    </source>
</evidence>
<reference evidence="2" key="2">
    <citation type="journal article" date="2021" name="Microorganisms">
        <title>Extensive Genome Exploration of Clostridium botulinum Group III Field Strains.</title>
        <authorList>
            <person name="Fillo S."/>
            <person name="Giordani F."/>
            <person name="Tonon E."/>
            <person name="Drigo I."/>
            <person name="Anselmo A."/>
            <person name="Fortunato A."/>
            <person name="Lista F."/>
            <person name="Bano L."/>
        </authorList>
    </citation>
    <scope>NUCLEOTIDE SEQUENCE</scope>
    <source>
        <strain evidence="2">IZSVe-TV_9877_3_12</strain>
    </source>
</reference>
<comment type="caution">
    <text evidence="2">The sequence shown here is derived from an EMBL/GenBank/DDBJ whole genome shotgun (WGS) entry which is preliminary data.</text>
</comment>
<dbReference type="EMBL" id="JAAMYB010000001">
    <property type="protein sequence ID" value="MCD3193783.1"/>
    <property type="molecule type" value="Genomic_DNA"/>
</dbReference>
<dbReference type="Proteomes" id="UP000813637">
    <property type="component" value="Unassembled WGS sequence"/>
</dbReference>
<dbReference type="AlphaFoldDB" id="A0A9Q3YZZ3"/>
<evidence type="ECO:0000313" key="3">
    <source>
        <dbReference type="Proteomes" id="UP000813637"/>
    </source>
</evidence>
<name>A0A9Q3YZZ3_CLOBO</name>
<dbReference type="RefSeq" id="WP_003379991.1">
    <property type="nucleotide sequence ID" value="NZ_JAAMYB010000001.1"/>
</dbReference>
<organism evidence="2 3">
    <name type="scientific">Clostridium botulinum C</name>
    <dbReference type="NCBI Taxonomy" id="36828"/>
    <lineage>
        <taxon>Bacteria</taxon>
        <taxon>Bacillati</taxon>
        <taxon>Bacillota</taxon>
        <taxon>Clostridia</taxon>
        <taxon>Eubacteriales</taxon>
        <taxon>Clostridiaceae</taxon>
        <taxon>Clostridium</taxon>
    </lineage>
</organism>
<dbReference type="Pfam" id="PF05137">
    <property type="entry name" value="PilN"/>
    <property type="match status" value="1"/>
</dbReference>
<gene>
    <name evidence="2" type="ORF">G8S53_00570</name>
</gene>
<sequence length="239" mass="27491">MNKSKNKGGQEDKNINLSSIKKFFINIQIKVENNLRLNAKVKRGDINFFCEYLENTRNKLINSILRVLLISTFIILIMVTYINYRFINKMNKDINDMEVYINLPHSQAKVKEYKKLTNKIKILNKYWDNVNTLTNNILSNNSVGSYLLNNVSLCVPNEVSFLNISFSNNNIEIQGISSSRIAIAEFQHNLKALYKVEEVYVGNINENVYSSTGSTNGGNTSYNFTLNCRLKGVEYDKNK</sequence>